<reference evidence="14" key="2">
    <citation type="submission" date="2020-09" db="EMBL/GenBank/DDBJ databases">
        <authorList>
            <person name="Sun Q."/>
            <person name="Ohkuma M."/>
        </authorList>
    </citation>
    <scope>NUCLEOTIDE SEQUENCE</scope>
    <source>
        <strain evidence="14">JCM 4784</strain>
    </source>
</reference>
<accession>A0A918ZZ29</accession>
<evidence type="ECO:0000256" key="7">
    <source>
        <dbReference type="ARBA" id="ARBA00023065"/>
    </source>
</evidence>
<name>A0A918ZZ29_9ACTN</name>
<evidence type="ECO:0000256" key="13">
    <source>
        <dbReference type="RuleBase" id="RU003848"/>
    </source>
</evidence>
<proteinExistence type="inferred from homology"/>
<dbReference type="HAMAP" id="MF_01398">
    <property type="entry name" value="ATP_synth_b_bprime"/>
    <property type="match status" value="1"/>
</dbReference>
<evidence type="ECO:0000256" key="1">
    <source>
        <dbReference type="ARBA" id="ARBA00005513"/>
    </source>
</evidence>
<dbReference type="AlphaFoldDB" id="A0A918ZZ29"/>
<feature type="transmembrane region" description="Helical" evidence="12">
    <location>
        <begin position="18"/>
        <end position="37"/>
    </location>
</feature>
<dbReference type="GO" id="GO:0045259">
    <property type="term" value="C:proton-transporting ATP synthase complex"/>
    <property type="evidence" value="ECO:0007669"/>
    <property type="project" value="UniProtKB-KW"/>
</dbReference>
<evidence type="ECO:0000256" key="11">
    <source>
        <dbReference type="ARBA" id="ARBA00037847"/>
    </source>
</evidence>
<keyword evidence="5 12" id="KW-0375">Hydrogen ion transport</keyword>
<dbReference type="CDD" id="cd06503">
    <property type="entry name" value="ATP-synt_Fo_b"/>
    <property type="match status" value="1"/>
</dbReference>
<comment type="subunit">
    <text evidence="12">F-type ATPases have 2 components, F(1) - the catalytic core - and F(0) - the membrane proton channel. F(1) has five subunits: alpha(3), beta(3), gamma(1), delta(1), epsilon(1). F(0) has three main subunits: a(1), b(2) and c(10-14). The alpha and beta chains form an alternating ring which encloses part of the gamma chain. F(1) is attached to F(0) by a central stalk formed by the gamma and epsilon chains, while a peripheral stalk is formed by the delta and b chains.</text>
</comment>
<comment type="function">
    <text evidence="12">Component of the F(0) channel, it forms part of the peripheral stalk, linking F(1) to F(0).</text>
</comment>
<keyword evidence="8 12" id="KW-0472">Membrane</keyword>
<keyword evidence="2 12" id="KW-0813">Transport</keyword>
<keyword evidence="15" id="KW-1185">Reference proteome</keyword>
<comment type="caution">
    <text evidence="14">The sequence shown here is derived from an EMBL/GenBank/DDBJ whole genome shotgun (WGS) entry which is preliminary data.</text>
</comment>
<comment type="similarity">
    <text evidence="1 12 13">Belongs to the ATPase B chain family.</text>
</comment>
<sequence>MELLALDLGPLKPRGADLLVALVTFAASFWMLAGVLLPRINRVLADRERLISGREGEAAEIRREADEVRAVCESVLAEGRHEAARIRQRATEEGVAAVQAARAEGARERDALVAEGTARIAAERAAAEAVLARDAEVLAARLADRVVGEPLGAVTDR</sequence>
<keyword evidence="3 12" id="KW-0138">CF(0)</keyword>
<dbReference type="PANTHER" id="PTHR33445">
    <property type="entry name" value="ATP SYNTHASE SUBUNIT B', CHLOROPLASTIC"/>
    <property type="match status" value="1"/>
</dbReference>
<dbReference type="Pfam" id="PF00430">
    <property type="entry name" value="ATP-synt_B"/>
    <property type="match status" value="1"/>
</dbReference>
<keyword evidence="7 12" id="KW-0406">Ion transport</keyword>
<dbReference type="Proteomes" id="UP000608024">
    <property type="component" value="Unassembled WGS sequence"/>
</dbReference>
<dbReference type="GO" id="GO:0005886">
    <property type="term" value="C:plasma membrane"/>
    <property type="evidence" value="ECO:0007669"/>
    <property type="project" value="UniProtKB-SubCell"/>
</dbReference>
<gene>
    <name evidence="12 14" type="primary">atpF</name>
    <name evidence="14" type="ORF">GCM10018785_54710</name>
</gene>
<comment type="subcellular location">
    <subcellularLocation>
        <location evidence="12">Cell membrane</location>
        <topology evidence="12">Single-pass membrane protein</topology>
    </subcellularLocation>
    <subcellularLocation>
        <location evidence="11">Endomembrane system</location>
        <topology evidence="11">Single-pass membrane protein</topology>
    </subcellularLocation>
</comment>
<evidence type="ECO:0000256" key="6">
    <source>
        <dbReference type="ARBA" id="ARBA00022989"/>
    </source>
</evidence>
<comment type="function">
    <text evidence="10 12">F(1)F(0) ATP synthase produces ATP from ADP in the presence of a proton or sodium gradient. F-type ATPases consist of two structural domains, F(1) containing the extramembraneous catalytic core and F(0) containing the membrane proton channel, linked together by a central stalk and a peripheral stalk. During catalysis, ATP synthesis in the catalytic domain of F(1) is coupled via a rotary mechanism of the central stalk subunits to proton translocation.</text>
</comment>
<evidence type="ECO:0000256" key="8">
    <source>
        <dbReference type="ARBA" id="ARBA00023136"/>
    </source>
</evidence>
<dbReference type="GO" id="GO:0012505">
    <property type="term" value="C:endomembrane system"/>
    <property type="evidence" value="ECO:0007669"/>
    <property type="project" value="UniProtKB-SubCell"/>
</dbReference>
<evidence type="ECO:0000256" key="10">
    <source>
        <dbReference type="ARBA" id="ARBA00025198"/>
    </source>
</evidence>
<dbReference type="EMBL" id="BNBT01000109">
    <property type="protein sequence ID" value="GHE79656.1"/>
    <property type="molecule type" value="Genomic_DNA"/>
</dbReference>
<evidence type="ECO:0000256" key="9">
    <source>
        <dbReference type="ARBA" id="ARBA00023310"/>
    </source>
</evidence>
<keyword evidence="6 12" id="KW-1133">Transmembrane helix</keyword>
<dbReference type="GO" id="GO:0046933">
    <property type="term" value="F:proton-transporting ATP synthase activity, rotational mechanism"/>
    <property type="evidence" value="ECO:0007669"/>
    <property type="project" value="UniProtKB-UniRule"/>
</dbReference>
<dbReference type="InterPro" id="IPR050059">
    <property type="entry name" value="ATP_synthase_B_chain"/>
</dbReference>
<reference evidence="14" key="1">
    <citation type="journal article" date="2014" name="Int. J. Syst. Evol. Microbiol.">
        <title>Complete genome sequence of Corynebacterium casei LMG S-19264T (=DSM 44701T), isolated from a smear-ripened cheese.</title>
        <authorList>
            <consortium name="US DOE Joint Genome Institute (JGI-PGF)"/>
            <person name="Walter F."/>
            <person name="Albersmeier A."/>
            <person name="Kalinowski J."/>
            <person name="Ruckert C."/>
        </authorList>
    </citation>
    <scope>NUCLEOTIDE SEQUENCE</scope>
    <source>
        <strain evidence="14">JCM 4784</strain>
    </source>
</reference>
<protein>
    <recommendedName>
        <fullName evidence="12">ATP synthase subunit b</fullName>
    </recommendedName>
    <alternativeName>
        <fullName evidence="12">ATP synthase F(0) sector subunit b</fullName>
    </alternativeName>
    <alternativeName>
        <fullName evidence="12">ATPase subunit I</fullName>
    </alternativeName>
    <alternativeName>
        <fullName evidence="12">F-type ATPase subunit b</fullName>
        <shortName evidence="12">F-ATPase subunit b</shortName>
    </alternativeName>
</protein>
<evidence type="ECO:0000256" key="12">
    <source>
        <dbReference type="HAMAP-Rule" id="MF_01398"/>
    </source>
</evidence>
<keyword evidence="4 12" id="KW-0812">Transmembrane</keyword>
<keyword evidence="9 12" id="KW-0066">ATP synthesis</keyword>
<keyword evidence="12" id="KW-1003">Cell membrane</keyword>
<evidence type="ECO:0000313" key="15">
    <source>
        <dbReference type="Proteomes" id="UP000608024"/>
    </source>
</evidence>
<evidence type="ECO:0000256" key="5">
    <source>
        <dbReference type="ARBA" id="ARBA00022781"/>
    </source>
</evidence>
<dbReference type="RefSeq" id="WP_190138731.1">
    <property type="nucleotide sequence ID" value="NZ_BNBT01000109.1"/>
</dbReference>
<organism evidence="14 15">
    <name type="scientific">Streptomyces longispororuber</name>
    <dbReference type="NCBI Taxonomy" id="68230"/>
    <lineage>
        <taxon>Bacteria</taxon>
        <taxon>Bacillati</taxon>
        <taxon>Actinomycetota</taxon>
        <taxon>Actinomycetes</taxon>
        <taxon>Kitasatosporales</taxon>
        <taxon>Streptomycetaceae</taxon>
        <taxon>Streptomyces</taxon>
    </lineage>
</organism>
<evidence type="ECO:0000256" key="3">
    <source>
        <dbReference type="ARBA" id="ARBA00022547"/>
    </source>
</evidence>
<evidence type="ECO:0000256" key="2">
    <source>
        <dbReference type="ARBA" id="ARBA00022448"/>
    </source>
</evidence>
<evidence type="ECO:0000256" key="4">
    <source>
        <dbReference type="ARBA" id="ARBA00022692"/>
    </source>
</evidence>
<dbReference type="PANTHER" id="PTHR33445:SF1">
    <property type="entry name" value="ATP SYNTHASE SUBUNIT B"/>
    <property type="match status" value="1"/>
</dbReference>
<dbReference type="GO" id="GO:0046961">
    <property type="term" value="F:proton-transporting ATPase activity, rotational mechanism"/>
    <property type="evidence" value="ECO:0007669"/>
    <property type="project" value="TreeGrafter"/>
</dbReference>
<dbReference type="InterPro" id="IPR002146">
    <property type="entry name" value="ATP_synth_b/b'su_bac/chlpt"/>
</dbReference>
<evidence type="ECO:0000313" key="14">
    <source>
        <dbReference type="EMBL" id="GHE79656.1"/>
    </source>
</evidence>